<feature type="domain" description="SigF-like NTF2-like" evidence="1">
    <location>
        <begin position="1"/>
        <end position="169"/>
    </location>
</feature>
<evidence type="ECO:0000259" key="1">
    <source>
        <dbReference type="Pfam" id="PF24840"/>
    </source>
</evidence>
<dbReference type="InterPro" id="IPR057514">
    <property type="entry name" value="NTF2_SigF"/>
</dbReference>
<proteinExistence type="predicted"/>
<dbReference type="Proteomes" id="UP001479436">
    <property type="component" value="Unassembled WGS sequence"/>
</dbReference>
<comment type="caution">
    <text evidence="2">The sequence shown here is derived from an EMBL/GenBank/DDBJ whole genome shotgun (WGS) entry which is preliminary data.</text>
</comment>
<protein>
    <recommendedName>
        <fullName evidence="1">SigF-like NTF2-like domain-containing protein</fullName>
    </recommendedName>
</protein>
<sequence length="170" mass="19754">MEDPIKELPLVIRNALGTVKSQIQRETLEMIFIDESEFVHPLIHILPGPGSKERVIQAYRFWKGCTWEDIPEIQEVWFDPGLCKAMMKLTQTVRPIHMPLIQSEIRLTVLLDFEKSQGKYRIKKQEDFIPFEDLLNLFLPGSRFVLERVKRLGSYAGAALGVTMNLIGWW</sequence>
<organism evidence="2 3">
    <name type="scientific">Basidiobolus ranarum</name>
    <dbReference type="NCBI Taxonomy" id="34480"/>
    <lineage>
        <taxon>Eukaryota</taxon>
        <taxon>Fungi</taxon>
        <taxon>Fungi incertae sedis</taxon>
        <taxon>Zoopagomycota</taxon>
        <taxon>Entomophthoromycotina</taxon>
        <taxon>Basidiobolomycetes</taxon>
        <taxon>Basidiobolales</taxon>
        <taxon>Basidiobolaceae</taxon>
        <taxon>Basidiobolus</taxon>
    </lineage>
</organism>
<reference evidence="2 3" key="1">
    <citation type="submission" date="2023-04" db="EMBL/GenBank/DDBJ databases">
        <title>Genome of Basidiobolus ranarum AG-B5.</title>
        <authorList>
            <person name="Stajich J.E."/>
            <person name="Carter-House D."/>
            <person name="Gryganskyi A."/>
        </authorList>
    </citation>
    <scope>NUCLEOTIDE SEQUENCE [LARGE SCALE GENOMIC DNA]</scope>
    <source>
        <strain evidence="2 3">AG-B5</strain>
    </source>
</reference>
<name>A0ABR2WZV1_9FUNG</name>
<dbReference type="PANTHER" id="PTHR35393">
    <property type="entry name" value="CHROMOSOME 1, WHOLE GENOME SHOTGUN SEQUENCE"/>
    <property type="match status" value="1"/>
</dbReference>
<keyword evidence="3" id="KW-1185">Reference proteome</keyword>
<evidence type="ECO:0000313" key="3">
    <source>
        <dbReference type="Proteomes" id="UP001479436"/>
    </source>
</evidence>
<dbReference type="Pfam" id="PF24840">
    <property type="entry name" value="NTF2_SigF"/>
    <property type="match status" value="1"/>
</dbReference>
<dbReference type="PANTHER" id="PTHR35393:SF1">
    <property type="entry name" value="SNOAL-LIKE DOMAIN-CONTAINING PROTEIN"/>
    <property type="match status" value="1"/>
</dbReference>
<gene>
    <name evidence="2" type="ORF">K7432_003407</name>
</gene>
<dbReference type="EMBL" id="JASJQH010000104">
    <property type="protein sequence ID" value="KAK9767053.1"/>
    <property type="molecule type" value="Genomic_DNA"/>
</dbReference>
<evidence type="ECO:0000313" key="2">
    <source>
        <dbReference type="EMBL" id="KAK9767053.1"/>
    </source>
</evidence>
<accession>A0ABR2WZV1</accession>